<dbReference type="EMBL" id="PNCK01000047">
    <property type="protein sequence ID" value="TMP41825.1"/>
    <property type="molecule type" value="Genomic_DNA"/>
</dbReference>
<dbReference type="Pfam" id="PF19267">
    <property type="entry name" value="CIS_spike_tip"/>
    <property type="match status" value="1"/>
</dbReference>
<name>A0A5S3XSQ0_9GAMM</name>
<dbReference type="Proteomes" id="UP000305730">
    <property type="component" value="Unassembled WGS sequence"/>
</dbReference>
<gene>
    <name evidence="2" type="ORF">CWB96_06245</name>
    <name evidence="1" type="ORF">CWB97_13555</name>
</gene>
<dbReference type="EMBL" id="PNCL01000023">
    <property type="protein sequence ID" value="TMP60603.1"/>
    <property type="molecule type" value="Genomic_DNA"/>
</dbReference>
<evidence type="ECO:0000313" key="4">
    <source>
        <dbReference type="Proteomes" id="UP000307706"/>
    </source>
</evidence>
<evidence type="ECO:0000313" key="3">
    <source>
        <dbReference type="Proteomes" id="UP000305730"/>
    </source>
</evidence>
<evidence type="ECO:0000313" key="1">
    <source>
        <dbReference type="EMBL" id="TMP41825.1"/>
    </source>
</evidence>
<keyword evidence="3" id="KW-1185">Reference proteome</keyword>
<dbReference type="AlphaFoldDB" id="A0A5S3XSQ0"/>
<protein>
    <submittedName>
        <fullName evidence="2">Uncharacterized protein</fullName>
    </submittedName>
</protein>
<dbReference type="InterPro" id="IPR045362">
    <property type="entry name" value="CIS_spike_tip"/>
</dbReference>
<proteinExistence type="predicted"/>
<evidence type="ECO:0000313" key="2">
    <source>
        <dbReference type="EMBL" id="TMP60603.1"/>
    </source>
</evidence>
<organism evidence="2 4">
    <name type="scientific">Pseudoalteromonas citrea</name>
    <dbReference type="NCBI Taxonomy" id="43655"/>
    <lineage>
        <taxon>Bacteria</taxon>
        <taxon>Pseudomonadati</taxon>
        <taxon>Pseudomonadota</taxon>
        <taxon>Gammaproteobacteria</taxon>
        <taxon>Alteromonadales</taxon>
        <taxon>Pseudoalteromonadaceae</taxon>
        <taxon>Pseudoalteromonas</taxon>
    </lineage>
</organism>
<dbReference type="OrthoDB" id="6310547at2"/>
<dbReference type="Proteomes" id="UP000307706">
    <property type="component" value="Unassembled WGS sequence"/>
</dbReference>
<reference evidence="3 4" key="1">
    <citation type="submission" date="2017-12" db="EMBL/GenBank/DDBJ databases">
        <authorList>
            <person name="Paulsen S."/>
            <person name="Gram L.K."/>
        </authorList>
    </citation>
    <scope>NUCLEOTIDE SEQUENCE [LARGE SCALE GENOMIC DNA]</scope>
    <source>
        <strain evidence="2 4">S2231</strain>
        <strain evidence="1 3">S2233</strain>
    </source>
</reference>
<reference evidence="2" key="3">
    <citation type="submission" date="2019-09" db="EMBL/GenBank/DDBJ databases">
        <title>Co-occurence of chitin degradation, pigmentation and bioactivity in marine Pseudoalteromonas.</title>
        <authorList>
            <person name="Sonnenschein E.C."/>
            <person name="Bech P.K."/>
        </authorList>
    </citation>
    <scope>NUCLEOTIDE SEQUENCE</scope>
    <source>
        <strain evidence="2">S2231</strain>
        <strain evidence="1 3">S2233</strain>
    </source>
</reference>
<reference evidence="4" key="2">
    <citation type="submission" date="2019-06" db="EMBL/GenBank/DDBJ databases">
        <title>Co-occurence of chitin degradation, pigmentation and bioactivity in marine Pseudoalteromonas.</title>
        <authorList>
            <person name="Sonnenschein E.C."/>
            <person name="Bech P.K."/>
        </authorList>
    </citation>
    <scope>NUCLEOTIDE SEQUENCE [LARGE SCALE GENOMIC DNA]</scope>
    <source>
        <strain evidence="4">S2231</strain>
    </source>
</reference>
<accession>A0A5S3XSQ0</accession>
<comment type="caution">
    <text evidence="2">The sequence shown here is derived from an EMBL/GenBank/DDBJ whole genome shotgun (WGS) entry which is preliminary data.</text>
</comment>
<sequence>MPLVCVDGAAVKITVNGAQQLVKTTDNIPSATKNKLSQGKKAVLVVDDVKQWLQKYQSNYDNTAFKGGIAMGKAVSGKPNLTVKGKSKTALVTKDTVVMAILQVSKPAQDPQGVSDPVAVINITVEFTDPGQTKLTLT</sequence>